<name>A0ACA9RTT5_9GLOM</name>
<dbReference type="Proteomes" id="UP000789920">
    <property type="component" value="Unassembled WGS sequence"/>
</dbReference>
<proteinExistence type="predicted"/>
<keyword evidence="2" id="KW-1185">Reference proteome</keyword>
<protein>
    <submittedName>
        <fullName evidence="1">12730_t:CDS:1</fullName>
    </submittedName>
</protein>
<reference evidence="1" key="1">
    <citation type="submission" date="2021-06" db="EMBL/GenBank/DDBJ databases">
        <authorList>
            <person name="Kallberg Y."/>
            <person name="Tangrot J."/>
            <person name="Rosling A."/>
        </authorList>
    </citation>
    <scope>NUCLEOTIDE SEQUENCE</scope>
    <source>
        <strain evidence="1">MA461A</strain>
    </source>
</reference>
<feature type="non-terminal residue" evidence="1">
    <location>
        <position position="323"/>
    </location>
</feature>
<gene>
    <name evidence="1" type="ORF">RPERSI_LOCUS22375</name>
</gene>
<evidence type="ECO:0000313" key="2">
    <source>
        <dbReference type="Proteomes" id="UP000789920"/>
    </source>
</evidence>
<organism evidence="1 2">
    <name type="scientific">Racocetra persica</name>
    <dbReference type="NCBI Taxonomy" id="160502"/>
    <lineage>
        <taxon>Eukaryota</taxon>
        <taxon>Fungi</taxon>
        <taxon>Fungi incertae sedis</taxon>
        <taxon>Mucoromycota</taxon>
        <taxon>Glomeromycotina</taxon>
        <taxon>Glomeromycetes</taxon>
        <taxon>Diversisporales</taxon>
        <taxon>Gigasporaceae</taxon>
        <taxon>Racocetra</taxon>
    </lineage>
</organism>
<dbReference type="EMBL" id="CAJVQC010067599">
    <property type="protein sequence ID" value="CAG8807363.1"/>
    <property type="molecule type" value="Genomic_DNA"/>
</dbReference>
<sequence length="323" mass="37390">MTLTLGIQSTSFVKSQNACIKQVLENSNTSLYDLGNVLMERSKEEQKRKQFEEWRQSIPSTASVVTVFPLIESLVKRYLRPNVSHFLIEQMKESLYYAASLSTIKKVESLTVYETSQNKDIDVEFDAVYLSAKYLLDHLEQNTIAEIWKVSRVTSHRINHFIFLLADGSYGCTCLLQQRKDAAKEYLYSGKQFNELANDVNIIQESNECRFMWLQPFIGNETGNTMNEEFVDKVLFYRKVWGLACTAVNKCMLHRNHEFISLIESYLEKIHASEDELVEEVTTDQNTTENIERKPKSASHDKNVVTTTQEKGIKKHRQYTCGF</sequence>
<comment type="caution">
    <text evidence="1">The sequence shown here is derived from an EMBL/GenBank/DDBJ whole genome shotgun (WGS) entry which is preliminary data.</text>
</comment>
<accession>A0ACA9RTT5</accession>
<evidence type="ECO:0000313" key="1">
    <source>
        <dbReference type="EMBL" id="CAG8807363.1"/>
    </source>
</evidence>